<dbReference type="EMBL" id="CABPRZ010000013">
    <property type="protein sequence ID" value="VVE25375.1"/>
    <property type="molecule type" value="Genomic_DNA"/>
</dbReference>
<dbReference type="PROSITE" id="PS50914">
    <property type="entry name" value="BON"/>
    <property type="match status" value="1"/>
</dbReference>
<dbReference type="RefSeq" id="WP_150698109.1">
    <property type="nucleotide sequence ID" value="NZ_CABPRZ010000013.1"/>
</dbReference>
<gene>
    <name evidence="6" type="ORF">PTE30175_03275</name>
</gene>
<dbReference type="AlphaFoldDB" id="A0A5E4WQZ8"/>
<dbReference type="PROSITE" id="PS51782">
    <property type="entry name" value="LYSM"/>
    <property type="match status" value="1"/>
</dbReference>
<dbReference type="NCBIfam" id="NF008399">
    <property type="entry name" value="PRK11198.1"/>
    <property type="match status" value="1"/>
</dbReference>
<accession>A0A5E4WQZ8</accession>
<dbReference type="OrthoDB" id="370541at2"/>
<sequence>MGILNFIKEAGEKLFATDAKADPAPPEGVDVDAANRTAAEAIETYIRSMNLDATGLTVTFDGASRTVTVFGVAPDQETKEKIVLCCGNVKGVEAVEDKLSVSTASAESQYHTVESGDTLWKVAEKAYGNGSQYPDIFEANKPMLSDPDKIYPGQVLRIPAV</sequence>
<dbReference type="Pfam" id="PF04972">
    <property type="entry name" value="BON"/>
    <property type="match status" value="1"/>
</dbReference>
<name>A0A5E4WQZ8_9BURK</name>
<comment type="subcellular location">
    <subcellularLocation>
        <location evidence="1">Cytoplasm</location>
    </subcellularLocation>
</comment>
<evidence type="ECO:0000313" key="7">
    <source>
        <dbReference type="Proteomes" id="UP000414233"/>
    </source>
</evidence>
<reference evidence="6 7" key="1">
    <citation type="submission" date="2019-08" db="EMBL/GenBank/DDBJ databases">
        <authorList>
            <person name="Peeters C."/>
        </authorList>
    </citation>
    <scope>NUCLEOTIDE SEQUENCE [LARGE SCALE GENOMIC DNA]</scope>
    <source>
        <strain evidence="6 7">LMG 30175</strain>
    </source>
</reference>
<protein>
    <recommendedName>
        <fullName evidence="3">Potassium binding protein Kbp</fullName>
    </recommendedName>
</protein>
<proteinExistence type="predicted"/>
<feature type="domain" description="LysM" evidence="5">
    <location>
        <begin position="109"/>
        <end position="158"/>
    </location>
</feature>
<dbReference type="FunFam" id="3.10.350.10:FF:000001">
    <property type="entry name" value="Peptidoglycan-binding protein LysM"/>
    <property type="match status" value="1"/>
</dbReference>
<dbReference type="InterPro" id="IPR018392">
    <property type="entry name" value="LysM"/>
</dbReference>
<keyword evidence="7" id="KW-1185">Reference proteome</keyword>
<dbReference type="GO" id="GO:0005737">
    <property type="term" value="C:cytoplasm"/>
    <property type="evidence" value="ECO:0007669"/>
    <property type="project" value="UniProtKB-SubCell"/>
</dbReference>
<keyword evidence="2" id="KW-0963">Cytoplasm</keyword>
<evidence type="ECO:0000313" key="6">
    <source>
        <dbReference type="EMBL" id="VVE25375.1"/>
    </source>
</evidence>
<feature type="domain" description="BON" evidence="4">
    <location>
        <begin position="33"/>
        <end position="103"/>
    </location>
</feature>
<dbReference type="SUPFAM" id="SSF54106">
    <property type="entry name" value="LysM domain"/>
    <property type="match status" value="1"/>
</dbReference>
<evidence type="ECO:0000256" key="2">
    <source>
        <dbReference type="ARBA" id="ARBA00022490"/>
    </source>
</evidence>
<dbReference type="Proteomes" id="UP000414233">
    <property type="component" value="Unassembled WGS sequence"/>
</dbReference>
<organism evidence="6 7">
    <name type="scientific">Pandoraea terrae</name>
    <dbReference type="NCBI Taxonomy" id="1537710"/>
    <lineage>
        <taxon>Bacteria</taxon>
        <taxon>Pseudomonadati</taxon>
        <taxon>Pseudomonadota</taxon>
        <taxon>Betaproteobacteria</taxon>
        <taxon>Burkholderiales</taxon>
        <taxon>Burkholderiaceae</taxon>
        <taxon>Pandoraea</taxon>
    </lineage>
</organism>
<dbReference type="PANTHER" id="PTHR34700">
    <property type="entry name" value="POTASSIUM BINDING PROTEIN KBP"/>
    <property type="match status" value="1"/>
</dbReference>
<evidence type="ECO:0000256" key="3">
    <source>
        <dbReference type="ARBA" id="ARBA00072219"/>
    </source>
</evidence>
<dbReference type="PANTHER" id="PTHR34700:SF8">
    <property type="entry name" value="POTASSIUM BINDING PROTEIN KBP"/>
    <property type="match status" value="1"/>
</dbReference>
<dbReference type="InterPro" id="IPR052196">
    <property type="entry name" value="Bact_Kbp"/>
</dbReference>
<dbReference type="SMART" id="SM00257">
    <property type="entry name" value="LysM"/>
    <property type="match status" value="1"/>
</dbReference>
<evidence type="ECO:0000259" key="4">
    <source>
        <dbReference type="PROSITE" id="PS50914"/>
    </source>
</evidence>
<dbReference type="CDD" id="cd00118">
    <property type="entry name" value="LysM"/>
    <property type="match status" value="1"/>
</dbReference>
<dbReference type="InterPro" id="IPR007055">
    <property type="entry name" value="BON_dom"/>
</dbReference>
<dbReference type="Gene3D" id="3.10.350.10">
    <property type="entry name" value="LysM domain"/>
    <property type="match status" value="1"/>
</dbReference>
<evidence type="ECO:0000259" key="5">
    <source>
        <dbReference type="PROSITE" id="PS51782"/>
    </source>
</evidence>
<dbReference type="Pfam" id="PF01476">
    <property type="entry name" value="LysM"/>
    <property type="match status" value="1"/>
</dbReference>
<evidence type="ECO:0000256" key="1">
    <source>
        <dbReference type="ARBA" id="ARBA00004496"/>
    </source>
</evidence>
<dbReference type="InterPro" id="IPR036779">
    <property type="entry name" value="LysM_dom_sf"/>
</dbReference>